<dbReference type="EMBL" id="JAODIM010000043">
    <property type="protein sequence ID" value="MCU5780475.1"/>
    <property type="molecule type" value="Genomic_DNA"/>
</dbReference>
<proteinExistence type="predicted"/>
<gene>
    <name evidence="1" type="ORF">N5923_23565</name>
</gene>
<dbReference type="Proteomes" id="UP001064262">
    <property type="component" value="Unassembled WGS sequence"/>
</dbReference>
<dbReference type="RefSeq" id="WP_267144322.1">
    <property type="nucleotide sequence ID" value="NZ_JAODIL010000081.1"/>
</dbReference>
<evidence type="ECO:0000313" key="1">
    <source>
        <dbReference type="EMBL" id="MCU5780475.1"/>
    </source>
</evidence>
<accession>A0A9J6PVD1</accession>
<sequence>MRKIAMYRRGRGCPNDGLREKVAWQLSKVPMTGKELAAIFRMEPRELHKALGSHFDRTKVATITATEWTTDSEGNRDRTYTLTASPKRIAPKVTPKKTIVVSWKAFAESGEEQRQENILAAQRRARLIKAGLWITEL</sequence>
<keyword evidence="2" id="KW-1185">Reference proteome</keyword>
<reference evidence="1" key="1">
    <citation type="submission" date="2022-09" db="EMBL/GenBank/DDBJ databases">
        <title>Winslowiella arboricola sp. nov., isolated from bleeding cankers on broadleaf hosts.</title>
        <authorList>
            <person name="Brady C."/>
            <person name="Kaur S."/>
            <person name="Crampton B."/>
            <person name="Maddock D."/>
            <person name="Arnold D."/>
            <person name="Denman S."/>
        </authorList>
    </citation>
    <scope>NUCLEOTIDE SEQUENCE</scope>
    <source>
        <strain evidence="1">BAC 15a-03b</strain>
    </source>
</reference>
<name>A0A9J6PVD1_9GAMM</name>
<organism evidence="1 2">
    <name type="scientific">Winslowiella arboricola</name>
    <dbReference type="NCBI Taxonomy" id="2978220"/>
    <lineage>
        <taxon>Bacteria</taxon>
        <taxon>Pseudomonadati</taxon>
        <taxon>Pseudomonadota</taxon>
        <taxon>Gammaproteobacteria</taxon>
        <taxon>Enterobacterales</taxon>
        <taxon>Erwiniaceae</taxon>
        <taxon>Winslowiella</taxon>
    </lineage>
</organism>
<protein>
    <submittedName>
        <fullName evidence="1">Uncharacterized protein</fullName>
    </submittedName>
</protein>
<comment type="caution">
    <text evidence="1">The sequence shown here is derived from an EMBL/GenBank/DDBJ whole genome shotgun (WGS) entry which is preliminary data.</text>
</comment>
<dbReference type="AlphaFoldDB" id="A0A9J6PVD1"/>
<evidence type="ECO:0000313" key="2">
    <source>
        <dbReference type="Proteomes" id="UP001064262"/>
    </source>
</evidence>